<dbReference type="RefSeq" id="WP_110100727.1">
    <property type="nucleotide sequence ID" value="NZ_CP122561.1"/>
</dbReference>
<dbReference type="Proteomes" id="UP001224674">
    <property type="component" value="Chromosome"/>
</dbReference>
<evidence type="ECO:0000313" key="3">
    <source>
        <dbReference type="EMBL" id="WGH92962.1"/>
    </source>
</evidence>
<proteinExistence type="predicted"/>
<dbReference type="InterPro" id="IPR036188">
    <property type="entry name" value="FAD/NAD-bd_sf"/>
</dbReference>
<dbReference type="SUPFAM" id="SSF54373">
    <property type="entry name" value="FAD-linked reductases, C-terminal domain"/>
    <property type="match status" value="1"/>
</dbReference>
<dbReference type="EC" id="1.-.-.-" evidence="3"/>
<evidence type="ECO:0000313" key="4">
    <source>
        <dbReference type="Proteomes" id="UP001224674"/>
    </source>
</evidence>
<keyword evidence="1 3" id="KW-0560">Oxidoreductase</keyword>
<name>A0AAJ6AHR4_9MICC</name>
<dbReference type="PANTHER" id="PTHR13847">
    <property type="entry name" value="SARCOSINE DEHYDROGENASE-RELATED"/>
    <property type="match status" value="1"/>
</dbReference>
<dbReference type="AlphaFoldDB" id="A0AAJ6AHR4"/>
<dbReference type="InterPro" id="IPR006076">
    <property type="entry name" value="FAD-dep_OxRdtase"/>
</dbReference>
<sequence length="435" mass="46435">MAESATSTARSMDVAVFGAGLIGLCTAFELTRAGHKVTLFDHETLGSGAARGNAGEVTPLQVLPMPEPKQLKEIFRGVASNRHYLSIDPTALPWLSAFGLGFMSNCTPAAVRRNTRDLDQLVNGMIAAFDSMATDGIDLGGGGTGFLNTHNSVDALRDARDAQAARARHLGTPEPGPIMLDDELHDYEPFLKTSVRAGFVAETERFLDPDIFVDSLINWLRKSSVTIHEHATLTTISDGTATVSFGGDSAGSSSQREETVEFDRAVVAIGAWSSLTEIPGLDVMKSAHVTSGVGYSFRVDPEILPKNLVSSLDYKTIGVPMSGHLRVVGLMDFSRNTVELKNSRMKHLHREAAAFMQGVGNLPRTEEWSGPRPMTPTGLPIISALPDAPRVIVATGHNMHGLSLGPVTGEVVSQIIAGQAPEVAGKTLNMRPFAL</sequence>
<gene>
    <name evidence="3" type="ORF">QDX21_11800</name>
</gene>
<dbReference type="Pfam" id="PF01266">
    <property type="entry name" value="DAO"/>
    <property type="match status" value="1"/>
</dbReference>
<dbReference type="GO" id="GO:0016491">
    <property type="term" value="F:oxidoreductase activity"/>
    <property type="evidence" value="ECO:0007669"/>
    <property type="project" value="UniProtKB-KW"/>
</dbReference>
<evidence type="ECO:0000259" key="2">
    <source>
        <dbReference type="Pfam" id="PF01266"/>
    </source>
</evidence>
<feature type="domain" description="FAD dependent oxidoreductase" evidence="2">
    <location>
        <begin position="13"/>
        <end position="414"/>
    </location>
</feature>
<keyword evidence="4" id="KW-1185">Reference proteome</keyword>
<dbReference type="PANTHER" id="PTHR13847:SF289">
    <property type="entry name" value="GLYCINE OXIDASE"/>
    <property type="match status" value="1"/>
</dbReference>
<accession>A0AAJ6AHR4</accession>
<evidence type="ECO:0000256" key="1">
    <source>
        <dbReference type="ARBA" id="ARBA00023002"/>
    </source>
</evidence>
<reference evidence="3 4" key="1">
    <citation type="submission" date="2023-03" db="EMBL/GenBank/DDBJ databases">
        <title>Complete genome sequences of several Auritidibacter ignavus strains isolated from ear infections.</title>
        <authorList>
            <person name="Baehr T."/>
            <person name="Baumhoegger A.M."/>
        </authorList>
    </citation>
    <scope>NUCLEOTIDE SEQUENCE [LARGE SCALE GENOMIC DNA]</scope>
    <source>
        <strain evidence="3 4">BABAE-6</strain>
    </source>
</reference>
<dbReference type="GO" id="GO:0005737">
    <property type="term" value="C:cytoplasm"/>
    <property type="evidence" value="ECO:0007669"/>
    <property type="project" value="TreeGrafter"/>
</dbReference>
<dbReference type="SUPFAM" id="SSF51971">
    <property type="entry name" value="Nucleotide-binding domain"/>
    <property type="match status" value="1"/>
</dbReference>
<dbReference type="Gene3D" id="3.30.9.10">
    <property type="entry name" value="D-Amino Acid Oxidase, subunit A, domain 2"/>
    <property type="match status" value="1"/>
</dbReference>
<protein>
    <submittedName>
        <fullName evidence="3">FAD-binding oxidoreductase</fullName>
        <ecNumber evidence="3">1.-.-.-</ecNumber>
    </submittedName>
</protein>
<organism evidence="3 4">
    <name type="scientific">Auritidibacter ignavus</name>
    <dbReference type="NCBI Taxonomy" id="678932"/>
    <lineage>
        <taxon>Bacteria</taxon>
        <taxon>Bacillati</taxon>
        <taxon>Actinomycetota</taxon>
        <taxon>Actinomycetes</taxon>
        <taxon>Micrococcales</taxon>
        <taxon>Micrococcaceae</taxon>
        <taxon>Auritidibacter</taxon>
    </lineage>
</organism>
<dbReference type="EMBL" id="CP122566">
    <property type="protein sequence ID" value="WGH92962.1"/>
    <property type="molecule type" value="Genomic_DNA"/>
</dbReference>
<dbReference type="Gene3D" id="3.50.50.60">
    <property type="entry name" value="FAD/NAD(P)-binding domain"/>
    <property type="match status" value="2"/>
</dbReference>